<evidence type="ECO:0000256" key="1">
    <source>
        <dbReference type="ARBA" id="ARBA00010751"/>
    </source>
</evidence>
<keyword evidence="2" id="KW-0812">Transmembrane</keyword>
<keyword evidence="2" id="KW-1133">Transmembrane helix</keyword>
<feature type="transmembrane region" description="Helical" evidence="2">
    <location>
        <begin position="7"/>
        <end position="27"/>
    </location>
</feature>
<dbReference type="Pfam" id="PF01906">
    <property type="entry name" value="YbjQ_1"/>
    <property type="match status" value="1"/>
</dbReference>
<comment type="similarity">
    <text evidence="1">Belongs to the UPF0145 family.</text>
</comment>
<keyword evidence="4" id="KW-1185">Reference proteome</keyword>
<dbReference type="InterPro" id="IPR035439">
    <property type="entry name" value="UPF0145_dom_sf"/>
</dbReference>
<dbReference type="SUPFAM" id="SSF117782">
    <property type="entry name" value="YbjQ-like"/>
    <property type="match status" value="1"/>
</dbReference>
<sequence length="158" mass="17852">MAAIIDLIVLLLSLGIPLFLLILGYFVGNWREKAHFQDLEQREKKTSDLETWNYGGKQEFLRARKTTLVVGSVVLTSDYFKQFLLAFFRLTGGKITVYESIVERARREALLRMKERAIAWGATKVVNVRYASSSLNGNNPKDAGFSLEVIAYGTAIQD</sequence>
<dbReference type="Proteomes" id="UP001526426">
    <property type="component" value="Unassembled WGS sequence"/>
</dbReference>
<evidence type="ECO:0000313" key="3">
    <source>
        <dbReference type="EMBL" id="MCW6038865.1"/>
    </source>
</evidence>
<accession>A0ABT3LBI9</accession>
<dbReference type="Gene3D" id="3.30.110.70">
    <property type="entry name" value="Hypothetical protein apc22750. Chain B"/>
    <property type="match status" value="1"/>
</dbReference>
<comment type="caution">
    <text evidence="3">The sequence shown here is derived from an EMBL/GenBank/DDBJ whole genome shotgun (WGS) entry which is preliminary data.</text>
</comment>
<dbReference type="PANTHER" id="PTHR34068">
    <property type="entry name" value="UPF0145 PROTEIN YBJQ"/>
    <property type="match status" value="1"/>
</dbReference>
<dbReference type="InterPro" id="IPR002765">
    <property type="entry name" value="UPF0145_YbjQ-like"/>
</dbReference>
<evidence type="ECO:0000256" key="2">
    <source>
        <dbReference type="SAM" id="Phobius"/>
    </source>
</evidence>
<protein>
    <submittedName>
        <fullName evidence="3">YbjQ family protein</fullName>
    </submittedName>
</protein>
<proteinExistence type="inferred from homology"/>
<name>A0ABT3LBI9_9CYAN</name>
<keyword evidence="2" id="KW-0472">Membrane</keyword>
<organism evidence="3 4">
    <name type="scientific">Spirulina subsalsa FACHB-351</name>
    <dbReference type="NCBI Taxonomy" id="234711"/>
    <lineage>
        <taxon>Bacteria</taxon>
        <taxon>Bacillati</taxon>
        <taxon>Cyanobacteriota</taxon>
        <taxon>Cyanophyceae</taxon>
        <taxon>Spirulinales</taxon>
        <taxon>Spirulinaceae</taxon>
        <taxon>Spirulina</taxon>
    </lineage>
</organism>
<gene>
    <name evidence="3" type="ORF">K4A83_21755</name>
</gene>
<dbReference type="RefSeq" id="WP_265266805.1">
    <property type="nucleotide sequence ID" value="NZ_JAIHOM010000194.1"/>
</dbReference>
<evidence type="ECO:0000313" key="4">
    <source>
        <dbReference type="Proteomes" id="UP001526426"/>
    </source>
</evidence>
<dbReference type="EMBL" id="JAIHOM010000194">
    <property type="protein sequence ID" value="MCW6038865.1"/>
    <property type="molecule type" value="Genomic_DNA"/>
</dbReference>
<reference evidence="3 4" key="1">
    <citation type="submission" date="2021-08" db="EMBL/GenBank/DDBJ databases">
        <title>Draft genome sequence of Spirulina subsalsa with high tolerance to salinity and hype-accumulation of phycocyanin.</title>
        <authorList>
            <person name="Pei H."/>
            <person name="Jiang L."/>
        </authorList>
    </citation>
    <scope>NUCLEOTIDE SEQUENCE [LARGE SCALE GENOMIC DNA]</scope>
    <source>
        <strain evidence="3 4">FACHB-351</strain>
    </source>
</reference>